<keyword evidence="6" id="KW-0539">Nucleus</keyword>
<dbReference type="SUPFAM" id="SSF48371">
    <property type="entry name" value="ARM repeat"/>
    <property type="match status" value="1"/>
</dbReference>
<evidence type="ECO:0000256" key="5">
    <source>
        <dbReference type="ARBA" id="ARBA00023204"/>
    </source>
</evidence>
<keyword evidence="7" id="KW-0131">Cell cycle</keyword>
<dbReference type="GO" id="GO:0007064">
    <property type="term" value="P:mitotic sister chromatid cohesion"/>
    <property type="evidence" value="ECO:0007669"/>
    <property type="project" value="InterPro"/>
</dbReference>
<keyword evidence="3" id="KW-0227">DNA damage</keyword>
<accession>A0A4S8IVA0</accession>
<reference evidence="8 9" key="1">
    <citation type="journal article" date="2019" name="Nat. Plants">
        <title>Genome sequencing of Musa balbisiana reveals subgenome evolution and function divergence in polyploid bananas.</title>
        <authorList>
            <person name="Yao X."/>
        </authorList>
    </citation>
    <scope>NUCLEOTIDE SEQUENCE [LARGE SCALE GENOMIC DNA]</scope>
    <source>
        <strain evidence="9">cv. DH-PKW</strain>
        <tissue evidence="8">Leaves</tissue>
    </source>
</reference>
<evidence type="ECO:0000256" key="6">
    <source>
        <dbReference type="ARBA" id="ARBA00023242"/>
    </source>
</evidence>
<evidence type="ECO:0000256" key="7">
    <source>
        <dbReference type="ARBA" id="ARBA00023306"/>
    </source>
</evidence>
<organism evidence="8 9">
    <name type="scientific">Musa balbisiana</name>
    <name type="common">Banana</name>
    <dbReference type="NCBI Taxonomy" id="52838"/>
    <lineage>
        <taxon>Eukaryota</taxon>
        <taxon>Viridiplantae</taxon>
        <taxon>Streptophyta</taxon>
        <taxon>Embryophyta</taxon>
        <taxon>Tracheophyta</taxon>
        <taxon>Spermatophyta</taxon>
        <taxon>Magnoliopsida</taxon>
        <taxon>Liliopsida</taxon>
        <taxon>Zingiberales</taxon>
        <taxon>Musaceae</taxon>
        <taxon>Musa</taxon>
    </lineage>
</organism>
<dbReference type="PANTHER" id="PTHR12663:SF3">
    <property type="entry name" value="SISTER CHROMATID COHESION PROTEIN PDS5 HOMOLOG C"/>
    <property type="match status" value="1"/>
</dbReference>
<evidence type="ECO:0000313" key="9">
    <source>
        <dbReference type="Proteomes" id="UP000317650"/>
    </source>
</evidence>
<evidence type="ECO:0000256" key="1">
    <source>
        <dbReference type="ARBA" id="ARBA00004123"/>
    </source>
</evidence>
<dbReference type="GO" id="GO:0006281">
    <property type="term" value="P:DNA repair"/>
    <property type="evidence" value="ECO:0007669"/>
    <property type="project" value="UniProtKB-KW"/>
</dbReference>
<keyword evidence="4" id="KW-0498">Mitosis</keyword>
<dbReference type="GO" id="GO:0051301">
    <property type="term" value="P:cell division"/>
    <property type="evidence" value="ECO:0007669"/>
    <property type="project" value="UniProtKB-KW"/>
</dbReference>
<dbReference type="InterPro" id="IPR016024">
    <property type="entry name" value="ARM-type_fold"/>
</dbReference>
<dbReference type="STRING" id="52838.A0A4S8IVA0"/>
<evidence type="ECO:0000256" key="4">
    <source>
        <dbReference type="ARBA" id="ARBA00022776"/>
    </source>
</evidence>
<proteinExistence type="predicted"/>
<dbReference type="PANTHER" id="PTHR12663">
    <property type="entry name" value="ANDROGEN INDUCED INHIBITOR OF PROLIFERATION AS3 / PDS5-RELATED"/>
    <property type="match status" value="1"/>
</dbReference>
<evidence type="ECO:0000313" key="8">
    <source>
        <dbReference type="EMBL" id="THU52705.1"/>
    </source>
</evidence>
<dbReference type="GO" id="GO:0005634">
    <property type="term" value="C:nucleus"/>
    <property type="evidence" value="ECO:0007669"/>
    <property type="project" value="UniProtKB-SubCell"/>
</dbReference>
<name>A0A4S8IVA0_MUSBA</name>
<evidence type="ECO:0000256" key="3">
    <source>
        <dbReference type="ARBA" id="ARBA00022763"/>
    </source>
</evidence>
<evidence type="ECO:0000256" key="2">
    <source>
        <dbReference type="ARBA" id="ARBA00022618"/>
    </source>
</evidence>
<gene>
    <name evidence="8" type="ORF">C4D60_Mb10t06730</name>
</gene>
<dbReference type="Proteomes" id="UP000317650">
    <property type="component" value="Chromosome 10"/>
</dbReference>
<dbReference type="InterPro" id="IPR039776">
    <property type="entry name" value="Pds5"/>
</dbReference>
<protein>
    <recommendedName>
        <fullName evidence="10">TATA-binding protein interacting (TIP20) domain-containing protein</fullName>
    </recommendedName>
</protein>
<sequence>MVSKEKELEDRLREVGSRLVSPPSAVDELLPLLDQTESLLSRVEQSPTQSMSNALRPSMKALVAKELLGHSDIDVKVAVASCISEITRITAPEAPYDDDLMKEIFQRIVEAFENLDDMSSHSFPKRVSILETVAKVRSCVVMLDLECDSLILEMFRYFLNTIRPNHSEKIFSSMEMIMTLVLEESEDISSDLILCLLDSVKTDNKDILPVVCRLSEKVISNCAGKLKPYIVELTQSIGSPLNKYGKVVSTICQENSDGVEQNDANVSGEIVVRKLFYTS</sequence>
<comment type="subcellular location">
    <subcellularLocation>
        <location evidence="1">Nucleus</location>
    </subcellularLocation>
</comment>
<comment type="caution">
    <text evidence="8">The sequence shown here is derived from an EMBL/GenBank/DDBJ whole genome shotgun (WGS) entry which is preliminary data.</text>
</comment>
<keyword evidence="2" id="KW-0132">Cell division</keyword>
<dbReference type="GO" id="GO:0035825">
    <property type="term" value="P:homologous recombination"/>
    <property type="evidence" value="ECO:0007669"/>
    <property type="project" value="UniProtKB-ARBA"/>
</dbReference>
<dbReference type="Pfam" id="PF20168">
    <property type="entry name" value="PDS5"/>
    <property type="match status" value="1"/>
</dbReference>
<dbReference type="GO" id="GO:0000785">
    <property type="term" value="C:chromatin"/>
    <property type="evidence" value="ECO:0007669"/>
    <property type="project" value="TreeGrafter"/>
</dbReference>
<dbReference type="AlphaFoldDB" id="A0A4S8IVA0"/>
<keyword evidence="9" id="KW-1185">Reference proteome</keyword>
<dbReference type="EMBL" id="PYDT01000008">
    <property type="protein sequence ID" value="THU52705.1"/>
    <property type="molecule type" value="Genomic_DNA"/>
</dbReference>
<keyword evidence="5" id="KW-0234">DNA repair</keyword>
<evidence type="ECO:0008006" key="10">
    <source>
        <dbReference type="Google" id="ProtNLM"/>
    </source>
</evidence>